<comment type="subcellular location">
    <subcellularLocation>
        <location evidence="1">Membrane</location>
        <topology evidence="1">Multi-pass membrane protein</topology>
    </subcellularLocation>
</comment>
<dbReference type="Proteomes" id="UP000009229">
    <property type="component" value="Chromosome"/>
</dbReference>
<dbReference type="AlphaFoldDB" id="A0AAU8PWC2"/>
<evidence type="ECO:0000256" key="2">
    <source>
        <dbReference type="ARBA" id="ARBA00022448"/>
    </source>
</evidence>
<feature type="transmembrane region" description="Helical" evidence="6">
    <location>
        <begin position="54"/>
        <end position="77"/>
    </location>
</feature>
<evidence type="ECO:0000256" key="3">
    <source>
        <dbReference type="ARBA" id="ARBA00022692"/>
    </source>
</evidence>
<keyword evidence="3 6" id="KW-0812">Transmembrane</keyword>
<keyword evidence="5 6" id="KW-0472">Membrane</keyword>
<feature type="transmembrane region" description="Helical" evidence="6">
    <location>
        <begin position="206"/>
        <end position="225"/>
    </location>
</feature>
<evidence type="ECO:0000256" key="5">
    <source>
        <dbReference type="ARBA" id="ARBA00023136"/>
    </source>
</evidence>
<dbReference type="KEGG" id="dku:Desku_0375"/>
<protein>
    <submittedName>
        <fullName evidence="7">Phosphate transporter</fullName>
    </submittedName>
</protein>
<keyword evidence="8" id="KW-1185">Reference proteome</keyword>
<organism evidence="7 8">
    <name type="scientific">Desulfofundulus kuznetsovii (strain DSM 6115 / VKM B-1805 / 17)</name>
    <name type="common">Desulfotomaculum kuznetsovii</name>
    <dbReference type="NCBI Taxonomy" id="760568"/>
    <lineage>
        <taxon>Bacteria</taxon>
        <taxon>Bacillati</taxon>
        <taxon>Bacillota</taxon>
        <taxon>Clostridia</taxon>
        <taxon>Eubacteriales</taxon>
        <taxon>Peptococcaceae</taxon>
        <taxon>Desulfofundulus</taxon>
    </lineage>
</organism>
<evidence type="ECO:0000256" key="1">
    <source>
        <dbReference type="ARBA" id="ARBA00004141"/>
    </source>
</evidence>
<feature type="transmembrane region" description="Helical" evidence="6">
    <location>
        <begin position="119"/>
        <end position="143"/>
    </location>
</feature>
<evidence type="ECO:0000256" key="6">
    <source>
        <dbReference type="SAM" id="Phobius"/>
    </source>
</evidence>
<dbReference type="GO" id="GO:0016020">
    <property type="term" value="C:membrane"/>
    <property type="evidence" value="ECO:0007669"/>
    <property type="project" value="UniProtKB-SubCell"/>
</dbReference>
<name>A0AAU8PWC2_DESK7</name>
<dbReference type="Pfam" id="PF01384">
    <property type="entry name" value="PHO4"/>
    <property type="match status" value="1"/>
</dbReference>
<dbReference type="GO" id="GO:0005315">
    <property type="term" value="F:phosphate transmembrane transporter activity"/>
    <property type="evidence" value="ECO:0007669"/>
    <property type="project" value="InterPro"/>
</dbReference>
<dbReference type="PANTHER" id="PTHR11101">
    <property type="entry name" value="PHOSPHATE TRANSPORTER"/>
    <property type="match status" value="1"/>
</dbReference>
<feature type="transmembrane region" description="Helical" evidence="6">
    <location>
        <begin position="149"/>
        <end position="171"/>
    </location>
</feature>
<keyword evidence="2" id="KW-0813">Transport</keyword>
<reference evidence="8" key="1">
    <citation type="submission" date="2011-05" db="EMBL/GenBank/DDBJ databases">
        <title>Complete sequence of Desulfotomaculum kuznetsovii DSM 6115.</title>
        <authorList>
            <person name="Lucas S."/>
            <person name="Han J."/>
            <person name="Lapidus A."/>
            <person name="Cheng J.-F."/>
            <person name="Goodwin L."/>
            <person name="Pitluck S."/>
            <person name="Peters L."/>
            <person name="Mikhailova N."/>
            <person name="Lu M."/>
            <person name="Saunders E."/>
            <person name="Han C."/>
            <person name="Tapia R."/>
            <person name="Land M."/>
            <person name="Hauser L."/>
            <person name="Kyrpides N."/>
            <person name="Ivanova N."/>
            <person name="Pagani I."/>
            <person name="Nazina T."/>
            <person name="Ivanova A."/>
            <person name="Parshina S."/>
            <person name="Kuever J."/>
            <person name="Muyzer G."/>
            <person name="Plugge C."/>
            <person name="Stams A."/>
            <person name="Woyke T."/>
        </authorList>
    </citation>
    <scope>NUCLEOTIDE SEQUENCE [LARGE SCALE GENOMIC DNA]</scope>
    <source>
        <strain evidence="8">DSM 6115 / VKM B-1805 / 17</strain>
    </source>
</reference>
<sequence length="347" mass="36464">MLKKGEYRVPDPHLLLIFVVIVLALTFDFINGFHDTANAIATSISTKALRPRTAIVLASVMNFVGAMTFTGVAKTIGGKIADPLSLSNGLVIVLAALLAASAWNLITWYYGLPSSSSHALIGSLTGAVIAAAGFSAVNFHGFINILKALVFSPILAVGVGFTIMTLIKLVFRNAVPHRINRRFRMLQVFTAAFQAFSHGTNDAQKTMGIITFALVAGGFQSSLHVPFWVKLSAALAMALGTSVGGWRIIKTVGTRIIKLEPGSGFSADLSSALVILGATLLKLPVSTTHVISSSVIGVGTARRFSTVKWGTAQKIVLAWVVTLPVTAVLAGLSYGLCAGIGRLAAVF</sequence>
<feature type="transmembrane region" description="Helical" evidence="6">
    <location>
        <begin position="316"/>
        <end position="341"/>
    </location>
</feature>
<proteinExistence type="predicted"/>
<dbReference type="PANTHER" id="PTHR11101:SF80">
    <property type="entry name" value="PHOSPHATE TRANSPORTER"/>
    <property type="match status" value="1"/>
</dbReference>
<feature type="transmembrane region" description="Helical" evidence="6">
    <location>
        <begin position="12"/>
        <end position="33"/>
    </location>
</feature>
<accession>A0AAU8PWC2</accession>
<dbReference type="EMBL" id="CP002770">
    <property type="protein sequence ID" value="AEG14003.1"/>
    <property type="molecule type" value="Genomic_DNA"/>
</dbReference>
<evidence type="ECO:0000256" key="4">
    <source>
        <dbReference type="ARBA" id="ARBA00022989"/>
    </source>
</evidence>
<keyword evidence="4 6" id="KW-1133">Transmembrane helix</keyword>
<dbReference type="GO" id="GO:0035435">
    <property type="term" value="P:phosphate ion transmembrane transport"/>
    <property type="evidence" value="ECO:0007669"/>
    <property type="project" value="TreeGrafter"/>
</dbReference>
<dbReference type="InterPro" id="IPR001204">
    <property type="entry name" value="Phos_transporter"/>
</dbReference>
<feature type="transmembrane region" description="Helical" evidence="6">
    <location>
        <begin position="89"/>
        <end position="112"/>
    </location>
</feature>
<gene>
    <name evidence="7" type="ordered locus">Desku_0375</name>
</gene>
<evidence type="ECO:0000313" key="8">
    <source>
        <dbReference type="Proteomes" id="UP000009229"/>
    </source>
</evidence>
<evidence type="ECO:0000313" key="7">
    <source>
        <dbReference type="EMBL" id="AEG14003.1"/>
    </source>
</evidence>